<protein>
    <submittedName>
        <fullName evidence="1">Cytidylate kinase</fullName>
    </submittedName>
</protein>
<sequence length="279" mass="31673">MGRIDEAIDILYEDEELALCCDEFLPAIEERLRALDRTLPLSIDSDFFVELVDKIRKELLKNGIPEGIMGVVTVTYELGSLGLDVARGIAEKLGYKLVFSEILQEVAKRLEVPEWEIEEFNEFKYVSSKLTIFDLFQIDRSFIDFGALFGEKRRDITFEEFREALTKAVTSFAVSNNVVIVGHASACILKEYPGTLHIKVEAPFADRVKVYAERTGVSLSEAERQLRRIDEKEKEFYRDLCDVDVADISLFHLKLNTSKLSVDSAVEVALKAFELVVGE</sequence>
<keyword evidence="1" id="KW-0418">Kinase</keyword>
<dbReference type="Proteomes" id="UP000295777">
    <property type="component" value="Unassembled WGS sequence"/>
</dbReference>
<accession>A0A4R1GHC0</accession>
<comment type="caution">
    <text evidence="1">The sequence shown here is derived from an EMBL/GenBank/DDBJ whole genome shotgun (WGS) entry which is preliminary data.</text>
</comment>
<dbReference type="EMBL" id="SMFV01000001">
    <property type="protein sequence ID" value="TCK06370.1"/>
    <property type="molecule type" value="Genomic_DNA"/>
</dbReference>
<organism evidence="1 2">
    <name type="scientific">Phorcysia thermohydrogeniphila</name>
    <dbReference type="NCBI Taxonomy" id="936138"/>
    <lineage>
        <taxon>Bacteria</taxon>
        <taxon>Pseudomonadati</taxon>
        <taxon>Aquificota</taxon>
        <taxon>Aquificia</taxon>
        <taxon>Desulfurobacteriales</taxon>
        <taxon>Desulfurobacteriaceae</taxon>
        <taxon>Phorcysia</taxon>
    </lineage>
</organism>
<dbReference type="OrthoDB" id="7929987at2"/>
<reference evidence="1 2" key="1">
    <citation type="submission" date="2019-03" db="EMBL/GenBank/DDBJ databases">
        <title>Genomic Encyclopedia of Archaeal and Bacterial Type Strains, Phase II (KMG-II): from individual species to whole genera.</title>
        <authorList>
            <person name="Goeker M."/>
        </authorList>
    </citation>
    <scope>NUCLEOTIDE SEQUENCE [LARGE SCALE GENOMIC DNA]</scope>
    <source>
        <strain evidence="1 2">DSM 24425</strain>
    </source>
</reference>
<gene>
    <name evidence="1" type="ORF">CLV27_0171</name>
</gene>
<dbReference type="RefSeq" id="WP_132524847.1">
    <property type="nucleotide sequence ID" value="NZ_SMFV01000001.1"/>
</dbReference>
<keyword evidence="1" id="KW-0808">Transferase</keyword>
<dbReference type="Gene3D" id="3.40.50.300">
    <property type="entry name" value="P-loop containing nucleotide triphosphate hydrolases"/>
    <property type="match status" value="1"/>
</dbReference>
<dbReference type="Pfam" id="PF13189">
    <property type="entry name" value="Cytidylate_kin2"/>
    <property type="match status" value="1"/>
</dbReference>
<dbReference type="InterPro" id="IPR027417">
    <property type="entry name" value="P-loop_NTPase"/>
</dbReference>
<evidence type="ECO:0000313" key="2">
    <source>
        <dbReference type="Proteomes" id="UP000295777"/>
    </source>
</evidence>
<dbReference type="GO" id="GO:0016301">
    <property type="term" value="F:kinase activity"/>
    <property type="evidence" value="ECO:0007669"/>
    <property type="project" value="UniProtKB-KW"/>
</dbReference>
<dbReference type="AlphaFoldDB" id="A0A4R1GHC0"/>
<keyword evidence="2" id="KW-1185">Reference proteome</keyword>
<name>A0A4R1GHC0_9BACT</name>
<evidence type="ECO:0000313" key="1">
    <source>
        <dbReference type="EMBL" id="TCK06370.1"/>
    </source>
</evidence>
<proteinExistence type="predicted"/>